<feature type="compositionally biased region" description="Basic residues" evidence="1">
    <location>
        <begin position="379"/>
        <end position="392"/>
    </location>
</feature>
<accession>A0A8T0G841</accession>
<feature type="region of interest" description="Disordered" evidence="1">
    <location>
        <begin position="128"/>
        <end position="193"/>
    </location>
</feature>
<protein>
    <submittedName>
        <fullName evidence="2">Uncharacterized protein</fullName>
    </submittedName>
</protein>
<evidence type="ECO:0000313" key="3">
    <source>
        <dbReference type="Proteomes" id="UP000822688"/>
    </source>
</evidence>
<comment type="caution">
    <text evidence="2">The sequence shown here is derived from an EMBL/GenBank/DDBJ whole genome shotgun (WGS) entry which is preliminary data.</text>
</comment>
<feature type="compositionally biased region" description="Low complexity" evidence="1">
    <location>
        <begin position="181"/>
        <end position="191"/>
    </location>
</feature>
<feature type="compositionally biased region" description="Acidic residues" evidence="1">
    <location>
        <begin position="331"/>
        <end position="352"/>
    </location>
</feature>
<reference evidence="2" key="1">
    <citation type="submission" date="2020-06" db="EMBL/GenBank/DDBJ databases">
        <title>WGS assembly of Ceratodon purpureus strain R40.</title>
        <authorList>
            <person name="Carey S.B."/>
            <person name="Jenkins J."/>
            <person name="Shu S."/>
            <person name="Lovell J.T."/>
            <person name="Sreedasyam A."/>
            <person name="Maumus F."/>
            <person name="Tiley G.P."/>
            <person name="Fernandez-Pozo N."/>
            <person name="Barry K."/>
            <person name="Chen C."/>
            <person name="Wang M."/>
            <person name="Lipzen A."/>
            <person name="Daum C."/>
            <person name="Saski C.A."/>
            <person name="Payton A.C."/>
            <person name="Mcbreen J.C."/>
            <person name="Conrad R.E."/>
            <person name="Kollar L.M."/>
            <person name="Olsson S."/>
            <person name="Huttunen S."/>
            <person name="Landis J.B."/>
            <person name="Wickett N.J."/>
            <person name="Johnson M.G."/>
            <person name="Rensing S.A."/>
            <person name="Grimwood J."/>
            <person name="Schmutz J."/>
            <person name="Mcdaniel S.F."/>
        </authorList>
    </citation>
    <scope>NUCLEOTIDE SEQUENCE</scope>
    <source>
        <strain evidence="2">R40</strain>
    </source>
</reference>
<keyword evidence="3" id="KW-1185">Reference proteome</keyword>
<dbReference type="EMBL" id="CM026433">
    <property type="protein sequence ID" value="KAG0553432.1"/>
    <property type="molecule type" value="Genomic_DNA"/>
</dbReference>
<proteinExistence type="predicted"/>
<feature type="region of interest" description="Disordered" evidence="1">
    <location>
        <begin position="326"/>
        <end position="392"/>
    </location>
</feature>
<gene>
    <name evidence="2" type="ORF">KC19_12G011100</name>
</gene>
<dbReference type="Proteomes" id="UP000822688">
    <property type="component" value="Chromosome 12"/>
</dbReference>
<feature type="compositionally biased region" description="Basic and acidic residues" evidence="1">
    <location>
        <begin position="44"/>
        <end position="61"/>
    </location>
</feature>
<feature type="region of interest" description="Disordered" evidence="1">
    <location>
        <begin position="35"/>
        <end position="115"/>
    </location>
</feature>
<dbReference type="AlphaFoldDB" id="A0A8T0G841"/>
<name>A0A8T0G841_CERPU</name>
<feature type="region of interest" description="Disordered" evidence="1">
    <location>
        <begin position="205"/>
        <end position="255"/>
    </location>
</feature>
<organism evidence="2 3">
    <name type="scientific">Ceratodon purpureus</name>
    <name type="common">Fire moss</name>
    <name type="synonym">Dicranum purpureum</name>
    <dbReference type="NCBI Taxonomy" id="3225"/>
    <lineage>
        <taxon>Eukaryota</taxon>
        <taxon>Viridiplantae</taxon>
        <taxon>Streptophyta</taxon>
        <taxon>Embryophyta</taxon>
        <taxon>Bryophyta</taxon>
        <taxon>Bryophytina</taxon>
        <taxon>Bryopsida</taxon>
        <taxon>Dicranidae</taxon>
        <taxon>Pseudoditrichales</taxon>
        <taxon>Ditrichaceae</taxon>
        <taxon>Ceratodon</taxon>
    </lineage>
</organism>
<evidence type="ECO:0000256" key="1">
    <source>
        <dbReference type="SAM" id="MobiDB-lite"/>
    </source>
</evidence>
<feature type="compositionally biased region" description="Low complexity" evidence="1">
    <location>
        <begin position="215"/>
        <end position="229"/>
    </location>
</feature>
<sequence>MAKLYLGQENEKDVEDLLAQINDESILKMTVNTHQGTNGMRAPFLEDHKFGKDGIDPDLEARYASLKAPRPRPKEKGTSAGKSKQSGDVSSSPKRSSKGVSKVERSNSVGSDDVDSLDAELLARLQALKGPSVSSQVPEGESTSSSNSENNTPSLSEHLRALKSRSKKSPQMSPSRSDYPVGSVISVGSSGWCAPTSPFKLMKALSIKKPAPDHSGPVSRSPSKSQSSQTKDAKKAVKRSLSHTSKEEDQVDPSAMVADVQRLLAAVSREGRSERDQSTVKEAMIAGDKRAFNMKDRDVELLKALEDEEAIALEAEKVVAWAKDNARLEGPDEESEDELDELDVSCSDDSDDSAGAKLMSVKKKNSLLEDSDPEETTGKPKKRKGRRRWNFL</sequence>
<evidence type="ECO:0000313" key="2">
    <source>
        <dbReference type="EMBL" id="KAG0553432.1"/>
    </source>
</evidence>
<feature type="compositionally biased region" description="Low complexity" evidence="1">
    <location>
        <begin position="86"/>
        <end position="100"/>
    </location>
</feature>
<feature type="compositionally biased region" description="Low complexity" evidence="1">
    <location>
        <begin position="141"/>
        <end position="156"/>
    </location>
</feature>